<dbReference type="EMBL" id="MWIP01000006">
    <property type="protein sequence ID" value="KAF1686433.1"/>
    <property type="molecule type" value="Genomic_DNA"/>
</dbReference>
<evidence type="ECO:0000313" key="2">
    <source>
        <dbReference type="EMBL" id="KAF1686433.1"/>
    </source>
</evidence>
<comment type="caution">
    <text evidence="2">The sequence shown here is derived from an EMBL/GenBank/DDBJ whole genome shotgun (WGS) entry which is preliminary data.</text>
</comment>
<dbReference type="RefSeq" id="WP_162310905.1">
    <property type="nucleotide sequence ID" value="NZ_JACHGU010000002.1"/>
</dbReference>
<protein>
    <recommendedName>
        <fullName evidence="4">DUF3619 family protein</fullName>
    </recommendedName>
</protein>
<feature type="region of interest" description="Disordered" evidence="1">
    <location>
        <begin position="75"/>
        <end position="95"/>
    </location>
</feature>
<evidence type="ECO:0008006" key="4">
    <source>
        <dbReference type="Google" id="ProtNLM"/>
    </source>
</evidence>
<dbReference type="AlphaFoldDB" id="A0A7V8GMI5"/>
<reference evidence="2 3" key="1">
    <citation type="submission" date="2017-10" db="EMBL/GenBank/DDBJ databases">
        <title>Whole genome sequencing of Pseudoxanthomonas broegbernensis DSM 12573(T).</title>
        <authorList>
            <person name="Kumar S."/>
            <person name="Bansal K."/>
            <person name="Kaur A."/>
            <person name="Patil P."/>
            <person name="Sharma S."/>
            <person name="Patil P.B."/>
        </authorList>
    </citation>
    <scope>NUCLEOTIDE SEQUENCE [LARGE SCALE GENOMIC DNA]</scope>
    <source>
        <strain evidence="2 3">DSM 12573</strain>
    </source>
</reference>
<evidence type="ECO:0000313" key="3">
    <source>
        <dbReference type="Proteomes" id="UP000462066"/>
    </source>
</evidence>
<name>A0A7V8GMI5_9GAMM</name>
<sequence length="114" mass="11792">MTTAPDPLDLRAKALHASALAHLSAPVMARLRDARRAASAAVDEPRRASWRSPWLAGGAVAAALALAVVLRPETAPPGPPAAAVLAEESTGPLQEDPGFYLWLASADVPLLALE</sequence>
<organism evidence="2 3">
    <name type="scientific">Pseudoxanthomonas broegbernensis</name>
    <dbReference type="NCBI Taxonomy" id="83619"/>
    <lineage>
        <taxon>Bacteria</taxon>
        <taxon>Pseudomonadati</taxon>
        <taxon>Pseudomonadota</taxon>
        <taxon>Gammaproteobacteria</taxon>
        <taxon>Lysobacterales</taxon>
        <taxon>Lysobacteraceae</taxon>
        <taxon>Pseudoxanthomonas</taxon>
    </lineage>
</organism>
<dbReference type="Proteomes" id="UP000462066">
    <property type="component" value="Unassembled WGS sequence"/>
</dbReference>
<gene>
    <name evidence="2" type="ORF">B1992_07720</name>
</gene>
<keyword evidence="3" id="KW-1185">Reference proteome</keyword>
<accession>A0A7V8GMI5</accession>
<evidence type="ECO:0000256" key="1">
    <source>
        <dbReference type="SAM" id="MobiDB-lite"/>
    </source>
</evidence>
<proteinExistence type="predicted"/>